<evidence type="ECO:0000256" key="5">
    <source>
        <dbReference type="ARBA" id="ARBA00050607"/>
    </source>
</evidence>
<evidence type="ECO:0000256" key="3">
    <source>
        <dbReference type="ARBA" id="ARBA00022679"/>
    </source>
</evidence>
<evidence type="ECO:0000256" key="12">
    <source>
        <dbReference type="ARBA" id="ARBA00077136"/>
    </source>
</evidence>
<dbReference type="GO" id="GO:0030163">
    <property type="term" value="P:protein catabolic process"/>
    <property type="evidence" value="ECO:0007669"/>
    <property type="project" value="UniProtKB-UniRule"/>
</dbReference>
<evidence type="ECO:0000256" key="11">
    <source>
        <dbReference type="ARBA" id="ARBA00074372"/>
    </source>
</evidence>
<dbReference type="Gene3D" id="3.40.630.70">
    <property type="entry name" value="Leucyl/phenylalanyl-tRNA-protein transferase, C-terminal domain"/>
    <property type="match status" value="1"/>
</dbReference>
<comment type="function">
    <text evidence="8 15">Functions in the N-end rule pathway of protein degradation where it conjugates Leu, Phe and, less efficiently, Met from aminoacyl-tRNAs to the N-termini of proteins containing an N-terminal arginine or lysine.</text>
</comment>
<keyword evidence="3 15" id="KW-0808">Transferase</keyword>
<keyword evidence="2 15" id="KW-0963">Cytoplasm</keyword>
<dbReference type="GO" id="GO:0008914">
    <property type="term" value="F:leucyl-tRNA--protein transferase activity"/>
    <property type="evidence" value="ECO:0007669"/>
    <property type="project" value="UniProtKB-UniRule"/>
</dbReference>
<proteinExistence type="inferred from homology"/>
<organism evidence="16 17">
    <name type="scientific">Tenacibaculum adriaticum</name>
    <dbReference type="NCBI Taxonomy" id="413713"/>
    <lineage>
        <taxon>Bacteria</taxon>
        <taxon>Pseudomonadati</taxon>
        <taxon>Bacteroidota</taxon>
        <taxon>Flavobacteriia</taxon>
        <taxon>Flavobacteriales</taxon>
        <taxon>Flavobacteriaceae</taxon>
        <taxon>Tenacibaculum</taxon>
    </lineage>
</organism>
<comment type="catalytic activity">
    <reaction evidence="6 15">
        <text>N-terminal L-arginyl-[protein] + L-leucyl-tRNA(Leu) = N-terminal L-leucyl-L-arginyl-[protein] + tRNA(Leu) + H(+)</text>
        <dbReference type="Rhea" id="RHEA:50416"/>
        <dbReference type="Rhea" id="RHEA-COMP:9613"/>
        <dbReference type="Rhea" id="RHEA-COMP:9622"/>
        <dbReference type="Rhea" id="RHEA-COMP:12672"/>
        <dbReference type="Rhea" id="RHEA-COMP:12673"/>
        <dbReference type="ChEBI" id="CHEBI:15378"/>
        <dbReference type="ChEBI" id="CHEBI:64719"/>
        <dbReference type="ChEBI" id="CHEBI:78442"/>
        <dbReference type="ChEBI" id="CHEBI:78494"/>
        <dbReference type="ChEBI" id="CHEBI:133044"/>
        <dbReference type="EC" id="2.3.2.6"/>
    </reaction>
</comment>
<dbReference type="FunFam" id="3.30.70.3550:FF:000001">
    <property type="entry name" value="Leucyl/phenylalanyl-tRNA--protein transferase"/>
    <property type="match status" value="1"/>
</dbReference>
<dbReference type="PANTHER" id="PTHR30098:SF2">
    <property type="entry name" value="LEUCYL_PHENYLALANYL-TRNA--PROTEIN TRANSFERASE"/>
    <property type="match status" value="1"/>
</dbReference>
<accession>A0A5S5DQA1</accession>
<evidence type="ECO:0000256" key="7">
    <source>
        <dbReference type="ARBA" id="ARBA00051538"/>
    </source>
</evidence>
<keyword evidence="17" id="KW-1185">Reference proteome</keyword>
<comment type="catalytic activity">
    <reaction evidence="7 15">
        <text>N-terminal L-lysyl-[protein] + L-leucyl-tRNA(Leu) = N-terminal L-leucyl-L-lysyl-[protein] + tRNA(Leu) + H(+)</text>
        <dbReference type="Rhea" id="RHEA:12340"/>
        <dbReference type="Rhea" id="RHEA-COMP:9613"/>
        <dbReference type="Rhea" id="RHEA-COMP:9622"/>
        <dbReference type="Rhea" id="RHEA-COMP:12670"/>
        <dbReference type="Rhea" id="RHEA-COMP:12671"/>
        <dbReference type="ChEBI" id="CHEBI:15378"/>
        <dbReference type="ChEBI" id="CHEBI:65249"/>
        <dbReference type="ChEBI" id="CHEBI:78442"/>
        <dbReference type="ChEBI" id="CHEBI:78494"/>
        <dbReference type="ChEBI" id="CHEBI:133043"/>
        <dbReference type="EC" id="2.3.2.6"/>
    </reaction>
</comment>
<dbReference type="Pfam" id="PF03588">
    <property type="entry name" value="Leu_Phe_trans"/>
    <property type="match status" value="1"/>
</dbReference>
<evidence type="ECO:0000313" key="17">
    <source>
        <dbReference type="Proteomes" id="UP000323136"/>
    </source>
</evidence>
<evidence type="ECO:0000256" key="14">
    <source>
        <dbReference type="ARBA" id="ARBA00083640"/>
    </source>
</evidence>
<evidence type="ECO:0000256" key="9">
    <source>
        <dbReference type="ARBA" id="ARBA00061535"/>
    </source>
</evidence>
<dbReference type="InterPro" id="IPR042203">
    <property type="entry name" value="Leu/Phe-tRNA_Trfase_C"/>
</dbReference>
<evidence type="ECO:0000256" key="15">
    <source>
        <dbReference type="HAMAP-Rule" id="MF_00688"/>
    </source>
</evidence>
<dbReference type="SUPFAM" id="SSF55729">
    <property type="entry name" value="Acyl-CoA N-acyltransferases (Nat)"/>
    <property type="match status" value="1"/>
</dbReference>
<keyword evidence="4 15" id="KW-0012">Acyltransferase</keyword>
<gene>
    <name evidence="15" type="primary">aat</name>
    <name evidence="16" type="ORF">C7447_10371</name>
</gene>
<dbReference type="InterPro" id="IPR004616">
    <property type="entry name" value="Leu/Phe-tRNA_Trfase"/>
</dbReference>
<evidence type="ECO:0000256" key="2">
    <source>
        <dbReference type="ARBA" id="ARBA00022490"/>
    </source>
</evidence>
<comment type="similarity">
    <text evidence="9 15">Belongs to the L/F-transferase family.</text>
</comment>
<evidence type="ECO:0000256" key="1">
    <source>
        <dbReference type="ARBA" id="ARBA00004496"/>
    </source>
</evidence>
<dbReference type="EC" id="2.3.2.6" evidence="10 15"/>
<dbReference type="RefSeq" id="WP_148870252.1">
    <property type="nucleotide sequence ID" value="NZ_VNIA01000003.1"/>
</dbReference>
<dbReference type="HAMAP" id="MF_00688">
    <property type="entry name" value="Leu_Phe_trans"/>
    <property type="match status" value="1"/>
</dbReference>
<dbReference type="NCBIfam" id="TIGR00667">
    <property type="entry name" value="aat"/>
    <property type="match status" value="1"/>
</dbReference>
<name>A0A5S5DQA1_9FLAO</name>
<dbReference type="OrthoDB" id="9790282at2"/>
<dbReference type="EMBL" id="VNIA01000003">
    <property type="protein sequence ID" value="TYP97905.1"/>
    <property type="molecule type" value="Genomic_DNA"/>
</dbReference>
<comment type="caution">
    <text evidence="16">The sequence shown here is derived from an EMBL/GenBank/DDBJ whole genome shotgun (WGS) entry which is preliminary data.</text>
</comment>
<evidence type="ECO:0000256" key="4">
    <source>
        <dbReference type="ARBA" id="ARBA00023315"/>
    </source>
</evidence>
<dbReference type="Gene3D" id="3.30.70.3550">
    <property type="entry name" value="Leucyl/phenylalanyl-tRNA-protein transferase, N-terminal domain"/>
    <property type="match status" value="1"/>
</dbReference>
<dbReference type="InterPro" id="IPR042221">
    <property type="entry name" value="Leu/Phe-tRNA_Trfase_N"/>
</dbReference>
<reference evidence="16 17" key="1">
    <citation type="submission" date="2019-07" db="EMBL/GenBank/DDBJ databases">
        <title>Genomic Encyclopedia of Type Strains, Phase IV (KMG-IV): sequencing the most valuable type-strain genomes for metagenomic binning, comparative biology and taxonomic classification.</title>
        <authorList>
            <person name="Goeker M."/>
        </authorList>
    </citation>
    <scope>NUCLEOTIDE SEQUENCE [LARGE SCALE GENOMIC DNA]</scope>
    <source>
        <strain evidence="16 17">DSM 18961</strain>
    </source>
</reference>
<dbReference type="PANTHER" id="PTHR30098">
    <property type="entry name" value="LEUCYL/PHENYLALANYL-TRNA--PROTEIN TRANSFERASE"/>
    <property type="match status" value="1"/>
</dbReference>
<evidence type="ECO:0000256" key="8">
    <source>
        <dbReference type="ARBA" id="ARBA00054043"/>
    </source>
</evidence>
<evidence type="ECO:0000313" key="16">
    <source>
        <dbReference type="EMBL" id="TYP97905.1"/>
    </source>
</evidence>
<evidence type="ECO:0000256" key="13">
    <source>
        <dbReference type="ARBA" id="ARBA00077165"/>
    </source>
</evidence>
<sequence>MIWLSKKIEFPPHETATDDGILALGGDLSVERLTFAYKNGIFPWFNEGEPIVWYSPWERMVLFPEELRISKSMKQLMRKNQFVITENKAFEEVIFNCKHTDRKDQLGTWITDDMEQAYINLHKRDIAKSIEVWFEDELVGGLYGIDLQNGVFCGESMFSKMSNTSKLAFIHLIQNCGYKLIDCQVYNEHLASLGAREIERKEFLSILQKNTNNN</sequence>
<protein>
    <recommendedName>
        <fullName evidence="11 15">Leucyl/phenylalanyl-tRNA--protein transferase</fullName>
        <ecNumber evidence="10 15">2.3.2.6</ecNumber>
    </recommendedName>
    <alternativeName>
        <fullName evidence="12 15">L/F-transferase</fullName>
    </alternativeName>
    <alternativeName>
        <fullName evidence="13 15">Leucyltransferase</fullName>
    </alternativeName>
    <alternativeName>
        <fullName evidence="14 15">Phenyalanyltransferase</fullName>
    </alternativeName>
</protein>
<dbReference type="InterPro" id="IPR016181">
    <property type="entry name" value="Acyl_CoA_acyltransferase"/>
</dbReference>
<comment type="catalytic activity">
    <reaction evidence="5 15">
        <text>L-phenylalanyl-tRNA(Phe) + an N-terminal L-alpha-aminoacyl-[protein] = an N-terminal L-phenylalanyl-L-alpha-aminoacyl-[protein] + tRNA(Phe)</text>
        <dbReference type="Rhea" id="RHEA:43632"/>
        <dbReference type="Rhea" id="RHEA-COMP:9668"/>
        <dbReference type="Rhea" id="RHEA-COMP:9699"/>
        <dbReference type="Rhea" id="RHEA-COMP:10636"/>
        <dbReference type="Rhea" id="RHEA-COMP:10637"/>
        <dbReference type="ChEBI" id="CHEBI:78442"/>
        <dbReference type="ChEBI" id="CHEBI:78531"/>
        <dbReference type="ChEBI" id="CHEBI:78597"/>
        <dbReference type="ChEBI" id="CHEBI:83561"/>
        <dbReference type="EC" id="2.3.2.6"/>
    </reaction>
</comment>
<evidence type="ECO:0000256" key="10">
    <source>
        <dbReference type="ARBA" id="ARBA00066767"/>
    </source>
</evidence>
<dbReference type="GO" id="GO:0005737">
    <property type="term" value="C:cytoplasm"/>
    <property type="evidence" value="ECO:0007669"/>
    <property type="project" value="UniProtKB-SubCell"/>
</dbReference>
<dbReference type="AlphaFoldDB" id="A0A5S5DQA1"/>
<dbReference type="Proteomes" id="UP000323136">
    <property type="component" value="Unassembled WGS sequence"/>
</dbReference>
<comment type="subcellular location">
    <subcellularLocation>
        <location evidence="1 15">Cytoplasm</location>
    </subcellularLocation>
</comment>
<evidence type="ECO:0000256" key="6">
    <source>
        <dbReference type="ARBA" id="ARBA00050652"/>
    </source>
</evidence>